<keyword evidence="7" id="KW-0675">Receptor</keyword>
<dbReference type="GO" id="GO:0005886">
    <property type="term" value="C:plasma membrane"/>
    <property type="evidence" value="ECO:0007669"/>
    <property type="project" value="UniProtKB-SubCell"/>
</dbReference>
<evidence type="ECO:0000256" key="6">
    <source>
        <dbReference type="ARBA" id="ARBA00023136"/>
    </source>
</evidence>
<keyword evidence="6 9" id="KW-0472">Membrane</keyword>
<feature type="transmembrane region" description="Helical" evidence="9">
    <location>
        <begin position="132"/>
        <end position="154"/>
    </location>
</feature>
<protein>
    <recommendedName>
        <fullName evidence="12">STRA6-like</fullName>
    </recommendedName>
</protein>
<comment type="subcellular location">
    <subcellularLocation>
        <location evidence="1">Cell membrane</location>
        <topology evidence="1">Multi-pass membrane protein</topology>
    </subcellularLocation>
</comment>
<dbReference type="InterPro" id="IPR026612">
    <property type="entry name" value="STRA6-like"/>
</dbReference>
<dbReference type="GO" id="GO:0034632">
    <property type="term" value="F:retinol transmembrane transporter activity"/>
    <property type="evidence" value="ECO:0007669"/>
    <property type="project" value="InterPro"/>
</dbReference>
<evidence type="ECO:0000256" key="9">
    <source>
        <dbReference type="SAM" id="Phobius"/>
    </source>
</evidence>
<name>A0AAD7W086_9TELE</name>
<evidence type="ECO:0000256" key="5">
    <source>
        <dbReference type="ARBA" id="ARBA00022989"/>
    </source>
</evidence>
<keyword evidence="3" id="KW-1003">Cell membrane</keyword>
<accession>A0AAD7W086</accession>
<evidence type="ECO:0008006" key="12">
    <source>
        <dbReference type="Google" id="ProtNLM"/>
    </source>
</evidence>
<evidence type="ECO:0000256" key="1">
    <source>
        <dbReference type="ARBA" id="ARBA00004651"/>
    </source>
</evidence>
<dbReference type="Pfam" id="PF14752">
    <property type="entry name" value="RBP_receptor"/>
    <property type="match status" value="1"/>
</dbReference>
<gene>
    <name evidence="10" type="ORF">AAFF_G00303320</name>
</gene>
<dbReference type="Proteomes" id="UP001221898">
    <property type="component" value="Unassembled WGS sequence"/>
</dbReference>
<dbReference type="PANTHER" id="PTHR21444:SF17">
    <property type="entry name" value="STIMULATED BY RETINOIC ACID GENE 6 PROTEIN-LIKE"/>
    <property type="match status" value="1"/>
</dbReference>
<evidence type="ECO:0000256" key="7">
    <source>
        <dbReference type="ARBA" id="ARBA00023170"/>
    </source>
</evidence>
<comment type="caution">
    <text evidence="10">The sequence shown here is derived from an EMBL/GenBank/DDBJ whole genome shotgun (WGS) entry which is preliminary data.</text>
</comment>
<feature type="compositionally biased region" description="Pro residues" evidence="8">
    <location>
        <begin position="352"/>
        <end position="368"/>
    </location>
</feature>
<evidence type="ECO:0000256" key="2">
    <source>
        <dbReference type="ARBA" id="ARBA00022448"/>
    </source>
</evidence>
<feature type="region of interest" description="Disordered" evidence="8">
    <location>
        <begin position="345"/>
        <end position="382"/>
    </location>
</feature>
<evidence type="ECO:0000313" key="11">
    <source>
        <dbReference type="Proteomes" id="UP001221898"/>
    </source>
</evidence>
<evidence type="ECO:0000313" key="10">
    <source>
        <dbReference type="EMBL" id="KAJ8371656.1"/>
    </source>
</evidence>
<organism evidence="10 11">
    <name type="scientific">Aldrovandia affinis</name>
    <dbReference type="NCBI Taxonomy" id="143900"/>
    <lineage>
        <taxon>Eukaryota</taxon>
        <taxon>Metazoa</taxon>
        <taxon>Chordata</taxon>
        <taxon>Craniata</taxon>
        <taxon>Vertebrata</taxon>
        <taxon>Euteleostomi</taxon>
        <taxon>Actinopterygii</taxon>
        <taxon>Neopterygii</taxon>
        <taxon>Teleostei</taxon>
        <taxon>Notacanthiformes</taxon>
        <taxon>Halosauridae</taxon>
        <taxon>Aldrovandia</taxon>
    </lineage>
</organism>
<proteinExistence type="predicted"/>
<feature type="transmembrane region" description="Helical" evidence="9">
    <location>
        <begin position="68"/>
        <end position="91"/>
    </location>
</feature>
<keyword evidence="4 9" id="KW-0812">Transmembrane</keyword>
<evidence type="ECO:0000256" key="4">
    <source>
        <dbReference type="ARBA" id="ARBA00022692"/>
    </source>
</evidence>
<dbReference type="GO" id="GO:0038023">
    <property type="term" value="F:signaling receptor activity"/>
    <property type="evidence" value="ECO:0007669"/>
    <property type="project" value="InterPro"/>
</dbReference>
<feature type="transmembrane region" description="Helical" evidence="9">
    <location>
        <begin position="218"/>
        <end position="251"/>
    </location>
</feature>
<keyword evidence="2" id="KW-0813">Transport</keyword>
<dbReference type="GO" id="GO:0071939">
    <property type="term" value="P:vitamin A import into cell"/>
    <property type="evidence" value="ECO:0007669"/>
    <property type="project" value="TreeGrafter"/>
</dbReference>
<keyword evidence="11" id="KW-1185">Reference proteome</keyword>
<keyword evidence="5 9" id="KW-1133">Transmembrane helix</keyword>
<dbReference type="PANTHER" id="PTHR21444">
    <property type="entry name" value="COILED-COIL DOMAIN-CONTAINING PROTEIN 180"/>
    <property type="match status" value="1"/>
</dbReference>
<dbReference type="EMBL" id="JAINUG010000438">
    <property type="protein sequence ID" value="KAJ8371656.1"/>
    <property type="molecule type" value="Genomic_DNA"/>
</dbReference>
<dbReference type="AlphaFoldDB" id="A0AAD7W086"/>
<sequence length="382" mass="44000">MIGTSIICFMGLYAMTLVDYSLTDYVFDELDRLAEFLRREAASCNATDNMFSELVLQLKDFSQVAREIWFITTIFASLTSVSYTFHVLACYRKHLRRLWAGQKGFLPKRYHNPNPAVSVAAITRYSGWQIAYTMWGFLIIHFVQFLFGLLVAYALVLPIKRGQGLYVLAGLAEILMNIALVVGLVVLQIFLVQLFFLQEKISPTDKKKPLALNNRKAFHNFTYFFFFYNVMLGLANCMLRLICSCVLGTWLVSRIDRTVMQRGYEALDPGYATWIGMIFADHYHSNPVMITFCHLLLAERLEREKRLTVSYSRFHNTPSESVSCSRARQRWLLFYTLLRNPKLTSLRRPDPPCRSPTPPGPPPAPPRLTPRSGRSARWTNTR</sequence>
<feature type="transmembrane region" description="Helical" evidence="9">
    <location>
        <begin position="174"/>
        <end position="197"/>
    </location>
</feature>
<reference evidence="10" key="1">
    <citation type="journal article" date="2023" name="Science">
        <title>Genome structures resolve the early diversification of teleost fishes.</title>
        <authorList>
            <person name="Parey E."/>
            <person name="Louis A."/>
            <person name="Montfort J."/>
            <person name="Bouchez O."/>
            <person name="Roques C."/>
            <person name="Iampietro C."/>
            <person name="Lluch J."/>
            <person name="Castinel A."/>
            <person name="Donnadieu C."/>
            <person name="Desvignes T."/>
            <person name="Floi Bucao C."/>
            <person name="Jouanno E."/>
            <person name="Wen M."/>
            <person name="Mejri S."/>
            <person name="Dirks R."/>
            <person name="Jansen H."/>
            <person name="Henkel C."/>
            <person name="Chen W.J."/>
            <person name="Zahm M."/>
            <person name="Cabau C."/>
            <person name="Klopp C."/>
            <person name="Thompson A.W."/>
            <person name="Robinson-Rechavi M."/>
            <person name="Braasch I."/>
            <person name="Lecointre G."/>
            <person name="Bobe J."/>
            <person name="Postlethwait J.H."/>
            <person name="Berthelot C."/>
            <person name="Roest Crollius H."/>
            <person name="Guiguen Y."/>
        </authorList>
    </citation>
    <scope>NUCLEOTIDE SEQUENCE</scope>
    <source>
        <strain evidence="10">NC1722</strain>
    </source>
</reference>
<evidence type="ECO:0000256" key="8">
    <source>
        <dbReference type="SAM" id="MobiDB-lite"/>
    </source>
</evidence>
<evidence type="ECO:0000256" key="3">
    <source>
        <dbReference type="ARBA" id="ARBA00022475"/>
    </source>
</evidence>